<feature type="binding site" evidence="6">
    <location>
        <position position="8"/>
    </location>
    <ligand>
        <name>Mg(2+)</name>
        <dbReference type="ChEBI" id="CHEBI:18420"/>
    </ligand>
</feature>
<evidence type="ECO:0000313" key="8">
    <source>
        <dbReference type="EMBL" id="TPW77336.1"/>
    </source>
</evidence>
<dbReference type="PROSITE" id="PS01076">
    <property type="entry name" value="ACETATE_KINASE_2"/>
    <property type="match status" value="1"/>
</dbReference>
<feature type="binding site" evidence="6">
    <location>
        <position position="68"/>
    </location>
    <ligand>
        <name>substrate</name>
    </ligand>
</feature>
<evidence type="ECO:0000256" key="6">
    <source>
        <dbReference type="HAMAP-Rule" id="MF_00020"/>
    </source>
</evidence>
<dbReference type="AlphaFoldDB" id="A0A506Y418"/>
<evidence type="ECO:0000256" key="5">
    <source>
        <dbReference type="ARBA" id="ARBA00022840"/>
    </source>
</evidence>
<dbReference type="InterPro" id="IPR043129">
    <property type="entry name" value="ATPase_NBD"/>
</dbReference>
<feature type="site" description="Transition state stabilizer" evidence="6">
    <location>
        <position position="157"/>
    </location>
</feature>
<comment type="pathway">
    <text evidence="6">Metabolic intermediate biosynthesis; acetyl-CoA biosynthesis; acetyl-CoA from acetate: step 1/2.</text>
</comment>
<feature type="binding site" evidence="6">
    <location>
        <position position="15"/>
    </location>
    <ligand>
        <name>ATP</name>
        <dbReference type="ChEBI" id="CHEBI:30616"/>
    </ligand>
</feature>
<comment type="subcellular location">
    <subcellularLocation>
        <location evidence="6">Cytoplasm</location>
    </subcellularLocation>
</comment>
<sequence length="374" mass="40278">MSRVFVVNSGSSSIKYQLVDPVAGETILSGTLQRLGEPGGDAANHDEGMRIVLERLGPDAEVAAVGHRVVHGGARFDRAVVVDDAVIAEIEKLNELAPLHNPANLDGIRAARAAFPDVPHVAVFDTAFHQSMPEEAWRYAIDRELADRHAVRRYGFHGTSVKYVTERAAAFLGRPLGELKQIVLHLGNGASITAVDGGRSVDTSMGLTPLEGLVMGTRSGDLDPAIVPYLGRVADLDLGELDALLNKRSGLLGLTGTGDMRDVQRAAAESEPHAEQALAIWRHRVKHYVGAYAAILGGVDVVVFTAGIGENNPLLRRRTMTGLEFLGIRIDDDRNELDSRAERRISPDRQPVEVLVIPTDEELEIAKQALALAG</sequence>
<feature type="binding site" evidence="6">
    <location>
        <position position="361"/>
    </location>
    <ligand>
        <name>Mg(2+)</name>
        <dbReference type="ChEBI" id="CHEBI:18420"/>
    </ligand>
</feature>
<dbReference type="HAMAP" id="MF_00020">
    <property type="entry name" value="Acetate_kinase"/>
    <property type="match status" value="1"/>
</dbReference>
<keyword evidence="3 6" id="KW-0547">Nucleotide-binding</keyword>
<dbReference type="OrthoDB" id="9802453at2"/>
<comment type="catalytic activity">
    <reaction evidence="6">
        <text>acetate + ATP = acetyl phosphate + ADP</text>
        <dbReference type="Rhea" id="RHEA:11352"/>
        <dbReference type="ChEBI" id="CHEBI:22191"/>
        <dbReference type="ChEBI" id="CHEBI:30089"/>
        <dbReference type="ChEBI" id="CHEBI:30616"/>
        <dbReference type="ChEBI" id="CHEBI:456216"/>
        <dbReference type="EC" id="2.7.2.1"/>
    </reaction>
</comment>
<dbReference type="GO" id="GO:0006085">
    <property type="term" value="P:acetyl-CoA biosynthetic process"/>
    <property type="evidence" value="ECO:0007669"/>
    <property type="project" value="UniProtKB-UniRule"/>
</dbReference>
<dbReference type="EMBL" id="VHQG01000001">
    <property type="protein sequence ID" value="TPW77336.1"/>
    <property type="molecule type" value="Genomic_DNA"/>
</dbReference>
<dbReference type="GO" id="GO:0000287">
    <property type="term" value="F:magnesium ion binding"/>
    <property type="evidence" value="ECO:0007669"/>
    <property type="project" value="UniProtKB-UniRule"/>
</dbReference>
<evidence type="ECO:0000256" key="7">
    <source>
        <dbReference type="RuleBase" id="RU003835"/>
    </source>
</evidence>
<reference evidence="8 9" key="1">
    <citation type="submission" date="2019-06" db="EMBL/GenBank/DDBJ databases">
        <authorList>
            <person name="Li F."/>
        </authorList>
    </citation>
    <scope>NUCLEOTIDE SEQUENCE [LARGE SCALE GENOMIC DNA]</scope>
    <source>
        <strain evidence="8 9">10F1D-1</strain>
    </source>
</reference>
<dbReference type="PRINTS" id="PR00471">
    <property type="entry name" value="ACETATEKNASE"/>
</dbReference>
<keyword evidence="5 6" id="KW-0067">ATP-binding</keyword>
<dbReference type="SUPFAM" id="SSF53067">
    <property type="entry name" value="Actin-like ATPase domain"/>
    <property type="match status" value="2"/>
</dbReference>
<evidence type="ECO:0000256" key="4">
    <source>
        <dbReference type="ARBA" id="ARBA00022777"/>
    </source>
</evidence>
<comment type="function">
    <text evidence="6">Catalyzes the formation of acetyl phosphate from acetate and ATP. Can also catalyze the reverse reaction.</text>
</comment>
<keyword evidence="9" id="KW-1185">Reference proteome</keyword>
<dbReference type="CDD" id="cd24010">
    <property type="entry name" value="ASKHA_NBD_AcK_PK"/>
    <property type="match status" value="1"/>
</dbReference>
<dbReference type="InterPro" id="IPR023865">
    <property type="entry name" value="Aliphatic_acid_kinase_CS"/>
</dbReference>
<dbReference type="GO" id="GO:0006083">
    <property type="term" value="P:acetate metabolic process"/>
    <property type="evidence" value="ECO:0007669"/>
    <property type="project" value="TreeGrafter"/>
</dbReference>
<proteinExistence type="inferred from homology"/>
<keyword evidence="6" id="KW-0460">Magnesium</keyword>
<dbReference type="PANTHER" id="PTHR21060">
    <property type="entry name" value="ACETATE KINASE"/>
    <property type="match status" value="1"/>
</dbReference>
<keyword evidence="6" id="KW-0963">Cytoplasm</keyword>
<dbReference type="PANTHER" id="PTHR21060:SF15">
    <property type="entry name" value="ACETATE KINASE-RELATED"/>
    <property type="match status" value="1"/>
</dbReference>
<dbReference type="GO" id="GO:0005524">
    <property type="term" value="F:ATP binding"/>
    <property type="evidence" value="ECO:0007669"/>
    <property type="project" value="UniProtKB-KW"/>
</dbReference>
<comment type="caution">
    <text evidence="8">The sequence shown here is derived from an EMBL/GenBank/DDBJ whole genome shotgun (WGS) entry which is preliminary data.</text>
</comment>
<evidence type="ECO:0000256" key="1">
    <source>
        <dbReference type="ARBA" id="ARBA00008748"/>
    </source>
</evidence>
<evidence type="ECO:0000256" key="3">
    <source>
        <dbReference type="ARBA" id="ARBA00022741"/>
    </source>
</evidence>
<gene>
    <name evidence="6" type="primary">ackA</name>
    <name evidence="8" type="ORF">FJ657_01150</name>
</gene>
<dbReference type="NCBIfam" id="TIGR00016">
    <property type="entry name" value="ackA"/>
    <property type="match status" value="1"/>
</dbReference>
<name>A0A506Y418_9MICO</name>
<evidence type="ECO:0000256" key="2">
    <source>
        <dbReference type="ARBA" id="ARBA00022679"/>
    </source>
</evidence>
<comment type="cofactor">
    <cofactor evidence="6">
        <name>Mg(2+)</name>
        <dbReference type="ChEBI" id="CHEBI:18420"/>
    </cofactor>
    <cofactor evidence="6">
        <name>Mn(2+)</name>
        <dbReference type="ChEBI" id="CHEBI:29035"/>
    </cofactor>
    <text evidence="6">Mg(2+). Can also accept Mn(2+).</text>
</comment>
<dbReference type="Pfam" id="PF00871">
    <property type="entry name" value="Acetate_kinase"/>
    <property type="match status" value="1"/>
</dbReference>
<feature type="binding site" evidence="6">
    <location>
        <begin position="259"/>
        <end position="261"/>
    </location>
    <ligand>
        <name>ATP</name>
        <dbReference type="ChEBI" id="CHEBI:30616"/>
    </ligand>
</feature>
<dbReference type="EC" id="2.7.2.1" evidence="6"/>
<keyword evidence="6" id="KW-0479">Metal-binding</keyword>
<keyword evidence="2 6" id="KW-0808">Transferase</keyword>
<dbReference type="PIRSF" id="PIRSF000722">
    <property type="entry name" value="Acetate_prop_kin"/>
    <property type="match status" value="1"/>
</dbReference>
<accession>A0A506Y418</accession>
<evidence type="ECO:0000313" key="9">
    <source>
        <dbReference type="Proteomes" id="UP000316252"/>
    </source>
</evidence>
<dbReference type="RefSeq" id="WP_141161864.1">
    <property type="nucleotide sequence ID" value="NZ_VHQG01000001.1"/>
</dbReference>
<feature type="binding site" evidence="6">
    <location>
        <begin position="307"/>
        <end position="311"/>
    </location>
    <ligand>
        <name>ATP</name>
        <dbReference type="ChEBI" id="CHEBI:30616"/>
    </ligand>
</feature>
<dbReference type="Gene3D" id="3.30.420.40">
    <property type="match status" value="2"/>
</dbReference>
<keyword evidence="4 6" id="KW-0418">Kinase</keyword>
<dbReference type="GO" id="GO:0008776">
    <property type="term" value="F:acetate kinase activity"/>
    <property type="evidence" value="ECO:0007669"/>
    <property type="project" value="UniProtKB-UniRule"/>
</dbReference>
<feature type="site" description="Transition state stabilizer" evidence="6">
    <location>
        <position position="218"/>
    </location>
</feature>
<organism evidence="8 9">
    <name type="scientific">Schumannella soli</name>
    <dbReference type="NCBI Taxonomy" id="2590779"/>
    <lineage>
        <taxon>Bacteria</taxon>
        <taxon>Bacillati</taxon>
        <taxon>Actinomycetota</taxon>
        <taxon>Actinomycetes</taxon>
        <taxon>Micrococcales</taxon>
        <taxon>Microbacteriaceae</taxon>
        <taxon>Schumannella</taxon>
    </lineage>
</organism>
<comment type="similarity">
    <text evidence="1 6 7">Belongs to the acetokinase family.</text>
</comment>
<protein>
    <recommendedName>
        <fullName evidence="6">Acetate kinase</fullName>
        <ecNumber evidence="6">2.7.2.1</ecNumber>
    </recommendedName>
    <alternativeName>
        <fullName evidence="6">Acetokinase</fullName>
    </alternativeName>
</protein>
<dbReference type="InterPro" id="IPR000890">
    <property type="entry name" value="Aliphatic_acid_kin_short-chain"/>
</dbReference>
<dbReference type="UniPathway" id="UPA00340">
    <property type="reaction ID" value="UER00458"/>
</dbReference>
<dbReference type="Proteomes" id="UP000316252">
    <property type="component" value="Unassembled WGS sequence"/>
</dbReference>
<dbReference type="GO" id="GO:0005737">
    <property type="term" value="C:cytoplasm"/>
    <property type="evidence" value="ECO:0007669"/>
    <property type="project" value="UniProtKB-SubCell"/>
</dbReference>
<feature type="binding site" evidence="6">
    <location>
        <begin position="185"/>
        <end position="189"/>
    </location>
    <ligand>
        <name>ATP</name>
        <dbReference type="ChEBI" id="CHEBI:30616"/>
    </ligand>
</feature>
<dbReference type="InterPro" id="IPR004372">
    <property type="entry name" value="Ac/propionate_kinase"/>
</dbReference>
<feature type="active site" description="Proton donor/acceptor" evidence="6">
    <location>
        <position position="125"/>
    </location>
</feature>
<comment type="subunit">
    <text evidence="6">Homodimer.</text>
</comment>